<dbReference type="InterPro" id="IPR007554">
    <property type="entry name" value="Glycerophosphate_synth"/>
</dbReference>
<dbReference type="Proteomes" id="UP000199481">
    <property type="component" value="Unassembled WGS sequence"/>
</dbReference>
<keyword evidence="2" id="KW-0808">Transferase</keyword>
<dbReference type="Gene3D" id="3.40.50.11820">
    <property type="match status" value="1"/>
</dbReference>
<accession>A0A1H0YQK1</accession>
<dbReference type="GO" id="GO:0047355">
    <property type="term" value="F:CDP-glycerol glycerophosphotransferase activity"/>
    <property type="evidence" value="ECO:0007669"/>
    <property type="project" value="InterPro"/>
</dbReference>
<feature type="domain" description="TarS C-terminal" evidence="1">
    <location>
        <begin position="169"/>
        <end position="313"/>
    </location>
</feature>
<dbReference type="PANTHER" id="PTHR37316">
    <property type="entry name" value="TEICHOIC ACID GLYCEROL-PHOSPHATE PRIMASE"/>
    <property type="match status" value="1"/>
</dbReference>
<dbReference type="AlphaFoldDB" id="A0A1H0YQK1"/>
<evidence type="ECO:0000313" key="3">
    <source>
        <dbReference type="Proteomes" id="UP000199481"/>
    </source>
</evidence>
<dbReference type="InterPro" id="IPR043149">
    <property type="entry name" value="TagF_N"/>
</dbReference>
<evidence type="ECO:0000313" key="2">
    <source>
        <dbReference type="EMBL" id="SDQ17231.1"/>
    </source>
</evidence>
<evidence type="ECO:0000259" key="1">
    <source>
        <dbReference type="Pfam" id="PF18674"/>
    </source>
</evidence>
<dbReference type="RefSeq" id="WP_035023823.1">
    <property type="nucleotide sequence ID" value="NZ_CP084916.1"/>
</dbReference>
<reference evidence="3" key="1">
    <citation type="submission" date="2016-10" db="EMBL/GenBank/DDBJ databases">
        <authorList>
            <person name="Varghese N."/>
            <person name="Submissions S."/>
        </authorList>
    </citation>
    <scope>NUCLEOTIDE SEQUENCE [LARGE SCALE GENOMIC DNA]</scope>
    <source>
        <strain evidence="3">MPL-11</strain>
    </source>
</reference>
<name>A0A1H0YQK1_9LACT</name>
<keyword evidence="3" id="KW-1185">Reference proteome</keyword>
<dbReference type="GO" id="GO:0016020">
    <property type="term" value="C:membrane"/>
    <property type="evidence" value="ECO:0007669"/>
    <property type="project" value="InterPro"/>
</dbReference>
<dbReference type="SUPFAM" id="SSF53756">
    <property type="entry name" value="UDP-Glycosyltransferase/glycogen phosphorylase"/>
    <property type="match status" value="1"/>
</dbReference>
<dbReference type="InterPro" id="IPR051612">
    <property type="entry name" value="Teichoic_Acid_Biosynth"/>
</dbReference>
<dbReference type="EMBL" id="FNJW01000008">
    <property type="protein sequence ID" value="SDQ17231.1"/>
    <property type="molecule type" value="Genomic_DNA"/>
</dbReference>
<organism evidence="2 3">
    <name type="scientific">Carnobacterium viridans</name>
    <dbReference type="NCBI Taxonomy" id="174587"/>
    <lineage>
        <taxon>Bacteria</taxon>
        <taxon>Bacillati</taxon>
        <taxon>Bacillota</taxon>
        <taxon>Bacilli</taxon>
        <taxon>Lactobacillales</taxon>
        <taxon>Carnobacteriaceae</taxon>
        <taxon>Carnobacterium</taxon>
    </lineage>
</organism>
<proteinExistence type="predicted"/>
<gene>
    <name evidence="2" type="ORF">SAMN04487752_1086</name>
</gene>
<dbReference type="PANTHER" id="PTHR37316:SF3">
    <property type="entry name" value="TEICHOIC ACID GLYCEROL-PHOSPHATE TRANSFERASE"/>
    <property type="match status" value="1"/>
</dbReference>
<dbReference type="InterPro" id="IPR041038">
    <property type="entry name" value="TarS_C1"/>
</dbReference>
<dbReference type="Pfam" id="PF04464">
    <property type="entry name" value="Glyphos_transf"/>
    <property type="match status" value="1"/>
</dbReference>
<dbReference type="Pfam" id="PF18674">
    <property type="entry name" value="TarS_C1"/>
    <property type="match status" value="1"/>
</dbReference>
<sequence>MNSTTNEQHLKIEQAEKIIKELRHPSFRLTKQDDNLMTTVTLTKDVSTEFKEFFILHRETGKKYSFKADNTNEFYSFSVDIRSFIKKYVPENPKEHFEFYFTVRYLIDDHEIEKDEPLSLNRFTHYESFGLTEVQDSGHHLYPYFSRKTQGFCFTINIPVRSVRYIQDSTIDTLQLKKDTLALTGTIVTKAIPINRVDTVMVGRKFGHRQVIHSDHQLTDSTDGTHLHCYDYQINIDLEECARDFFISNTIDEDFDLYFELYLNGFFNPTIIRVSNPSDANAKKNYTSFSYSYGKNTKFLAPNFTGQSNNFILSVTNFEKETVEYMNELFPFAPVLRPFYSNRGIWIIGETPMEAKNNGWAFYRYMRQRYPEKEVYYVIDKTSPDYAKAAALGEDHLLIYKSKKYIWALLMAQLLITTEEPSAILPTRNPLWLDGLSAKKVVLQKNVLGLQDSRASLEYDTKRFKADLFFVSSKTEKRLAIETLNFPEDKISITGLPRFDELLKDESLSASKHQLLIFPMNHDSGLYYQSDVIEHLTLSFISLLKNPIFLDFVQQYQLEVVIALPTAMLHYVTAFTECNCTVLLQSQENIQQLIKESSLLITDADPIAFDFSFLLKPVLFYQPDIKTLASEVPFNSTHIYLNELPGEITTSEESLIHLLEQIGINQFQVSRKNQQKADALLYYHDTQSNQRIYEAITNLLH</sequence>
<protein>
    <submittedName>
        <fullName evidence="2">CDP-glycerol glycerophosphotransferase, TagB/SpsB family</fullName>
    </submittedName>
</protein>
<dbReference type="OrthoDB" id="9811865at2"/>